<gene>
    <name evidence="1" type="ORF">SAMN05661091_2993</name>
</gene>
<protein>
    <submittedName>
        <fullName evidence="1">Uncharacterized protein</fullName>
    </submittedName>
</protein>
<keyword evidence="2" id="KW-1185">Reference proteome</keyword>
<dbReference type="EMBL" id="LT840184">
    <property type="protein sequence ID" value="SMF85403.1"/>
    <property type="molecule type" value="Genomic_DNA"/>
</dbReference>
<dbReference type="RefSeq" id="WP_208919909.1">
    <property type="nucleotide sequence ID" value="NZ_LT840184.1"/>
</dbReference>
<proteinExistence type="predicted"/>
<organism evidence="1 2">
    <name type="scientific">Paenibacillus uliginis N3/975</name>
    <dbReference type="NCBI Taxonomy" id="1313296"/>
    <lineage>
        <taxon>Bacteria</taxon>
        <taxon>Bacillati</taxon>
        <taxon>Bacillota</taxon>
        <taxon>Bacilli</taxon>
        <taxon>Bacillales</taxon>
        <taxon>Paenibacillaceae</taxon>
        <taxon>Paenibacillus</taxon>
    </lineage>
</organism>
<dbReference type="AlphaFoldDB" id="A0A1X7HG11"/>
<evidence type="ECO:0000313" key="2">
    <source>
        <dbReference type="Proteomes" id="UP000192940"/>
    </source>
</evidence>
<accession>A0A1X7HG11</accession>
<evidence type="ECO:0000313" key="1">
    <source>
        <dbReference type="EMBL" id="SMF85403.1"/>
    </source>
</evidence>
<dbReference type="Proteomes" id="UP000192940">
    <property type="component" value="Chromosome I"/>
</dbReference>
<dbReference type="Gene3D" id="2.60.120.40">
    <property type="match status" value="1"/>
</dbReference>
<sequence>MGKDYNCTDCKQTKCSCRNKQRNKNTTNQTNTNNPTISPVFNITLPSAAAAFTPQYAQVYQENNFLVTVPSNTDISFNTTGLISPGITHTPGSAIVTVNEGGIYAVDFEVTLALGDLGAMDFVQAAWGVTMNNARVNSTESGLLVSESSTLIVNTISSTAIVNIPNGAQLTLRNIGVTADLYVGLIDGQEVKSASLRLIKIAENK</sequence>
<name>A0A1X7HG11_9BACL</name>
<dbReference type="InterPro" id="IPR008983">
    <property type="entry name" value="Tumour_necrosis_fac-like_dom"/>
</dbReference>
<reference evidence="1 2" key="1">
    <citation type="submission" date="2017-04" db="EMBL/GenBank/DDBJ databases">
        <authorList>
            <person name="Afonso C.L."/>
            <person name="Miller P.J."/>
            <person name="Scott M.A."/>
            <person name="Spackman E."/>
            <person name="Goraichik I."/>
            <person name="Dimitrov K.M."/>
            <person name="Suarez D.L."/>
            <person name="Swayne D.E."/>
        </authorList>
    </citation>
    <scope>NUCLEOTIDE SEQUENCE [LARGE SCALE GENOMIC DNA]</scope>
    <source>
        <strain evidence="1 2">N3/975</strain>
    </source>
</reference>